<dbReference type="RefSeq" id="WP_308713182.1">
    <property type="nucleotide sequence ID" value="NZ_JAVHUY010000013.1"/>
</dbReference>
<feature type="transmembrane region" description="Helical" evidence="2">
    <location>
        <begin position="132"/>
        <end position="156"/>
    </location>
</feature>
<gene>
    <name evidence="3" type="ORF">RB614_15445</name>
</gene>
<evidence type="ECO:0000313" key="4">
    <source>
        <dbReference type="Proteomes" id="UP001230908"/>
    </source>
</evidence>
<feature type="transmembrane region" description="Helical" evidence="2">
    <location>
        <begin position="176"/>
        <end position="194"/>
    </location>
</feature>
<reference evidence="3 4" key="1">
    <citation type="submission" date="2023-08" db="EMBL/GenBank/DDBJ databases">
        <title>Phytohabitans sansha sp. nov., isolated from marine sediment.</title>
        <authorList>
            <person name="Zhao Y."/>
            <person name="Yi K."/>
        </authorList>
    </citation>
    <scope>NUCLEOTIDE SEQUENCE [LARGE SCALE GENOMIC DNA]</scope>
    <source>
        <strain evidence="3 4">ZYX-F-186</strain>
    </source>
</reference>
<feature type="transmembrane region" description="Helical" evidence="2">
    <location>
        <begin position="92"/>
        <end position="112"/>
    </location>
</feature>
<keyword evidence="2" id="KW-0812">Transmembrane</keyword>
<accession>A0ABU0ZFS6</accession>
<keyword evidence="2" id="KW-1133">Transmembrane helix</keyword>
<evidence type="ECO:0000313" key="3">
    <source>
        <dbReference type="EMBL" id="MDQ7905911.1"/>
    </source>
</evidence>
<keyword evidence="4" id="KW-1185">Reference proteome</keyword>
<organism evidence="3 4">
    <name type="scientific">Phytohabitans maris</name>
    <dbReference type="NCBI Taxonomy" id="3071409"/>
    <lineage>
        <taxon>Bacteria</taxon>
        <taxon>Bacillati</taxon>
        <taxon>Actinomycetota</taxon>
        <taxon>Actinomycetes</taxon>
        <taxon>Micromonosporales</taxon>
        <taxon>Micromonosporaceae</taxon>
    </lineage>
</organism>
<evidence type="ECO:0008006" key="5">
    <source>
        <dbReference type="Google" id="ProtNLM"/>
    </source>
</evidence>
<evidence type="ECO:0000256" key="2">
    <source>
        <dbReference type="SAM" id="Phobius"/>
    </source>
</evidence>
<proteinExistence type="predicted"/>
<dbReference type="EMBL" id="JAVHUY010000013">
    <property type="protein sequence ID" value="MDQ7905911.1"/>
    <property type="molecule type" value="Genomic_DNA"/>
</dbReference>
<keyword evidence="2" id="KW-0472">Membrane</keyword>
<evidence type="ECO:0000256" key="1">
    <source>
        <dbReference type="SAM" id="MobiDB-lite"/>
    </source>
</evidence>
<feature type="compositionally biased region" description="Basic and acidic residues" evidence="1">
    <location>
        <begin position="216"/>
        <end position="226"/>
    </location>
</feature>
<protein>
    <recommendedName>
        <fullName evidence="5">DUF2975 domain-containing protein</fullName>
    </recommendedName>
</protein>
<sequence>MAKADCEITEIPVAMRDRTLLLVGAKFLFWLFFLIVYLPRFAAGHARITFGVTSADADYTRAQCEALSSCGDNHDAFEWAQMTLMRTVAGEIWVTTIALLLLESIFLVMMVIHLMGRGTTARTAMRWWRLQLVVVVLSLAVYLSLLGIGAVALHRIPENARLGPYQAAFSSPFTDVAMLYYASVFIAVNTLSLVHNRALARRAGPSSRVDQGAGGRVDRRVTPPSP</sequence>
<feature type="transmembrane region" description="Helical" evidence="2">
    <location>
        <begin position="20"/>
        <end position="38"/>
    </location>
</feature>
<comment type="caution">
    <text evidence="3">The sequence shown here is derived from an EMBL/GenBank/DDBJ whole genome shotgun (WGS) entry which is preliminary data.</text>
</comment>
<name>A0ABU0ZFS6_9ACTN</name>
<dbReference type="Proteomes" id="UP001230908">
    <property type="component" value="Unassembled WGS sequence"/>
</dbReference>
<feature type="region of interest" description="Disordered" evidence="1">
    <location>
        <begin position="205"/>
        <end position="226"/>
    </location>
</feature>